<feature type="transmembrane region" description="Helical" evidence="1">
    <location>
        <begin position="24"/>
        <end position="44"/>
    </location>
</feature>
<keyword evidence="1" id="KW-0472">Membrane</keyword>
<accession>A0ABT0T677</accession>
<evidence type="ECO:0000313" key="4">
    <source>
        <dbReference type="Proteomes" id="UP001203579"/>
    </source>
</evidence>
<feature type="domain" description="Solute-binding protein family 3/N-terminal" evidence="2">
    <location>
        <begin position="61"/>
        <end position="272"/>
    </location>
</feature>
<keyword evidence="4" id="KW-1185">Reference proteome</keyword>
<sequence length="354" mass="39543">MREKRDLCYRFAVPPLKDKKKTRWIRLVFGVVCILSVLASLLMLRLQPPRAAQSVQIKTSDWDPYVTTSDENGGVVGDIVLSVLASSGYNGQVSFDTWDSGLQKVQEGTVFGVFPMVKSASRLENYEYSDPLVDYRYVLFKRKDYNVTQAMQRGDFNGVRIGKIDGYDYWAELDNSGAEFSNYSSPAEGFKALQNKEVDLLAESDLVGNAILRSAAFEGDSGMFDILEGNAAALSSEDSVHFLIRKNKQSRAVIDRFNKSLAEYKKTDRYREQISMLKGVPERVRLIGDGLIDIRDESDKFLGSLPAGVSAQVLVWPDDLKEEQEVKIKMLTGPLAGRTGFVNLESVEVNDVQG</sequence>
<dbReference type="PANTHER" id="PTHR38834">
    <property type="entry name" value="PERIPLASMIC SUBSTRATE BINDING PROTEIN FAMILY 3"/>
    <property type="match status" value="1"/>
</dbReference>
<dbReference type="Pfam" id="PF00497">
    <property type="entry name" value="SBP_bac_3"/>
    <property type="match status" value="1"/>
</dbReference>
<keyword evidence="1" id="KW-1133">Transmembrane helix</keyword>
<comment type="caution">
    <text evidence="3">The sequence shown here is derived from an EMBL/GenBank/DDBJ whole genome shotgun (WGS) entry which is preliminary data.</text>
</comment>
<dbReference type="RefSeq" id="WP_250223671.1">
    <property type="nucleotide sequence ID" value="NZ_JAMFTR010000001.1"/>
</dbReference>
<protein>
    <submittedName>
        <fullName evidence="3">Transporter substrate-binding domain-containing protein</fullName>
    </submittedName>
</protein>
<dbReference type="SUPFAM" id="SSF53850">
    <property type="entry name" value="Periplasmic binding protein-like II"/>
    <property type="match status" value="1"/>
</dbReference>
<evidence type="ECO:0000256" key="1">
    <source>
        <dbReference type="SAM" id="Phobius"/>
    </source>
</evidence>
<dbReference type="EMBL" id="JAMKFF010000001">
    <property type="protein sequence ID" value="MCL8492587.1"/>
    <property type="molecule type" value="Genomic_DNA"/>
</dbReference>
<keyword evidence="1" id="KW-0812">Transmembrane</keyword>
<dbReference type="Gene3D" id="3.40.190.10">
    <property type="entry name" value="Periplasmic binding protein-like II"/>
    <property type="match status" value="2"/>
</dbReference>
<proteinExistence type="predicted"/>
<reference evidence="3 4" key="1">
    <citation type="submission" date="2022-05" db="EMBL/GenBank/DDBJ databases">
        <title>Corynebacterium sp. B5-R-101 sp. nov., isolated from human feces.</title>
        <authorList>
            <person name="Shamsuzzaman M."/>
            <person name="Dahal R.H."/>
        </authorList>
    </citation>
    <scope>NUCLEOTIDE SEQUENCE [LARGE SCALE GENOMIC DNA]</scope>
    <source>
        <strain evidence="3 4">B5-R-101</strain>
    </source>
</reference>
<dbReference type="PANTHER" id="PTHR38834:SF3">
    <property type="entry name" value="SOLUTE-BINDING PROTEIN FAMILY 3_N-TERMINAL DOMAIN-CONTAINING PROTEIN"/>
    <property type="match status" value="1"/>
</dbReference>
<evidence type="ECO:0000313" key="3">
    <source>
        <dbReference type="EMBL" id="MCL8492587.1"/>
    </source>
</evidence>
<name>A0ABT0T677_9CORY</name>
<dbReference type="InterPro" id="IPR001638">
    <property type="entry name" value="Solute-binding_3/MltF_N"/>
</dbReference>
<evidence type="ECO:0000259" key="2">
    <source>
        <dbReference type="Pfam" id="PF00497"/>
    </source>
</evidence>
<dbReference type="Proteomes" id="UP001203579">
    <property type="component" value="Unassembled WGS sequence"/>
</dbReference>
<organism evidence="3 4">
    <name type="scientific">Corynebacterium intestinale</name>
    <dbReference type="NCBI Taxonomy" id="2943492"/>
    <lineage>
        <taxon>Bacteria</taxon>
        <taxon>Bacillati</taxon>
        <taxon>Actinomycetota</taxon>
        <taxon>Actinomycetes</taxon>
        <taxon>Mycobacteriales</taxon>
        <taxon>Corynebacteriaceae</taxon>
        <taxon>Corynebacterium</taxon>
    </lineage>
</organism>
<gene>
    <name evidence="3" type="ORF">M5J06_00325</name>
</gene>